<keyword evidence="7" id="KW-1185">Reference proteome</keyword>
<sequence length="301" mass="31863">MLSSSAFPGPVLVRCGSMWRPLVVLSSAGLACLLATGTAGAEAVRRADVNAGAGAVRRADADAVRRAAGPVPTGVGALTRNPLYGSGELAVSCPGRPAGHGAEAAEQYLLAVTRCLDASWSAYMRRVGLPFGRPGIGIMTKRGPICGKEWKAPSTGRYCNRYQWIYVLAGKNAQRDPANPVTLHLLAHEYAHHVQNRAGMWAVYSTMRAGGAEGGLERNRRYELQADCLAGVFLGGVWRSQRRTGTQWKRLMGVIGDSGDDTLGSRSHGSGGNRVAWLKRGFVSASPGMCNTWTAPAAQVS</sequence>
<keyword evidence="2" id="KW-0812">Transmembrane</keyword>
<evidence type="ECO:0000256" key="1">
    <source>
        <dbReference type="ARBA" id="ARBA00004167"/>
    </source>
</evidence>
<organism evidence="6 7">
    <name type="scientific">Planobispora takensis</name>
    <dbReference type="NCBI Taxonomy" id="1367882"/>
    <lineage>
        <taxon>Bacteria</taxon>
        <taxon>Bacillati</taxon>
        <taxon>Actinomycetota</taxon>
        <taxon>Actinomycetes</taxon>
        <taxon>Streptosporangiales</taxon>
        <taxon>Streptosporangiaceae</taxon>
        <taxon>Planobispora</taxon>
    </lineage>
</organism>
<keyword evidence="5" id="KW-0732">Signal</keyword>
<feature type="signal peptide" evidence="5">
    <location>
        <begin position="1"/>
        <end position="41"/>
    </location>
</feature>
<evidence type="ECO:0008006" key="8">
    <source>
        <dbReference type="Google" id="ProtNLM"/>
    </source>
</evidence>
<comment type="caution">
    <text evidence="6">The sequence shown here is derived from an EMBL/GenBank/DDBJ whole genome shotgun (WGS) entry which is preliminary data.</text>
</comment>
<keyword evidence="3" id="KW-1133">Transmembrane helix</keyword>
<protein>
    <recommendedName>
        <fullName evidence="8">Metalloprotease</fullName>
    </recommendedName>
</protein>
<evidence type="ECO:0000256" key="4">
    <source>
        <dbReference type="ARBA" id="ARBA00023136"/>
    </source>
</evidence>
<evidence type="ECO:0000256" key="3">
    <source>
        <dbReference type="ARBA" id="ARBA00022989"/>
    </source>
</evidence>
<comment type="subcellular location">
    <subcellularLocation>
        <location evidence="1">Membrane</location>
        <topology evidence="1">Single-pass membrane protein</topology>
    </subcellularLocation>
</comment>
<dbReference type="AlphaFoldDB" id="A0A8J3WU91"/>
<dbReference type="PANTHER" id="PTHR30168:SF0">
    <property type="entry name" value="INNER MEMBRANE PROTEIN"/>
    <property type="match status" value="1"/>
</dbReference>
<name>A0A8J3WU91_9ACTN</name>
<accession>A0A8J3WU91</accession>
<dbReference type="Proteomes" id="UP000634476">
    <property type="component" value="Unassembled WGS sequence"/>
</dbReference>
<gene>
    <name evidence="6" type="ORF">Pta02_43890</name>
</gene>
<reference evidence="6" key="1">
    <citation type="submission" date="2021-01" db="EMBL/GenBank/DDBJ databases">
        <title>Whole genome shotgun sequence of Planobispora takensis NBRC 109077.</title>
        <authorList>
            <person name="Komaki H."/>
            <person name="Tamura T."/>
        </authorList>
    </citation>
    <scope>NUCLEOTIDE SEQUENCE</scope>
    <source>
        <strain evidence="6">NBRC 109077</strain>
    </source>
</reference>
<dbReference type="EMBL" id="BOOK01000031">
    <property type="protein sequence ID" value="GII02381.1"/>
    <property type="molecule type" value="Genomic_DNA"/>
</dbReference>
<dbReference type="PANTHER" id="PTHR30168">
    <property type="entry name" value="PUTATIVE MEMBRANE PROTEIN YPFJ"/>
    <property type="match status" value="1"/>
</dbReference>
<evidence type="ECO:0000256" key="5">
    <source>
        <dbReference type="SAM" id="SignalP"/>
    </source>
</evidence>
<evidence type="ECO:0000313" key="6">
    <source>
        <dbReference type="EMBL" id="GII02381.1"/>
    </source>
</evidence>
<dbReference type="InterPro" id="IPR007343">
    <property type="entry name" value="Uncharacterised_pept_Zn_put"/>
</dbReference>
<feature type="chain" id="PRO_5035197379" description="Metalloprotease" evidence="5">
    <location>
        <begin position="42"/>
        <end position="301"/>
    </location>
</feature>
<evidence type="ECO:0000313" key="7">
    <source>
        <dbReference type="Proteomes" id="UP000634476"/>
    </source>
</evidence>
<evidence type="ECO:0000256" key="2">
    <source>
        <dbReference type="ARBA" id="ARBA00022692"/>
    </source>
</evidence>
<dbReference type="GO" id="GO:0016020">
    <property type="term" value="C:membrane"/>
    <property type="evidence" value="ECO:0007669"/>
    <property type="project" value="UniProtKB-SubCell"/>
</dbReference>
<dbReference type="Pfam" id="PF04228">
    <property type="entry name" value="Zn_peptidase"/>
    <property type="match status" value="1"/>
</dbReference>
<keyword evidence="4" id="KW-0472">Membrane</keyword>
<proteinExistence type="predicted"/>